<sequence>MLDIKSNFLQRVNILTPYHLVLNLFKEQILSSKQHYELDKCSSTYSAYNHN</sequence>
<organism evidence="1">
    <name type="scientific">Rhizophora mucronata</name>
    <name type="common">Asiatic mangrove</name>
    <dbReference type="NCBI Taxonomy" id="61149"/>
    <lineage>
        <taxon>Eukaryota</taxon>
        <taxon>Viridiplantae</taxon>
        <taxon>Streptophyta</taxon>
        <taxon>Embryophyta</taxon>
        <taxon>Tracheophyta</taxon>
        <taxon>Spermatophyta</taxon>
        <taxon>Magnoliopsida</taxon>
        <taxon>eudicotyledons</taxon>
        <taxon>Gunneridae</taxon>
        <taxon>Pentapetalae</taxon>
        <taxon>rosids</taxon>
        <taxon>fabids</taxon>
        <taxon>Malpighiales</taxon>
        <taxon>Rhizophoraceae</taxon>
        <taxon>Rhizophora</taxon>
    </lineage>
</organism>
<reference evidence="1" key="1">
    <citation type="submission" date="2018-02" db="EMBL/GenBank/DDBJ databases">
        <title>Rhizophora mucronata_Transcriptome.</title>
        <authorList>
            <person name="Meera S.P."/>
            <person name="Sreeshan A."/>
            <person name="Augustine A."/>
        </authorList>
    </citation>
    <scope>NUCLEOTIDE SEQUENCE</scope>
    <source>
        <tissue evidence="1">Leaf</tissue>
    </source>
</reference>
<name>A0A2P2P466_RHIMU</name>
<protein>
    <submittedName>
        <fullName evidence="1">Uncharacterized protein</fullName>
    </submittedName>
</protein>
<dbReference type="EMBL" id="GGEC01069054">
    <property type="protein sequence ID" value="MBX49538.1"/>
    <property type="molecule type" value="Transcribed_RNA"/>
</dbReference>
<proteinExistence type="predicted"/>
<dbReference type="AlphaFoldDB" id="A0A2P2P466"/>
<accession>A0A2P2P466</accession>
<evidence type="ECO:0000313" key="1">
    <source>
        <dbReference type="EMBL" id="MBX49538.1"/>
    </source>
</evidence>